<dbReference type="SUPFAM" id="SSF51726">
    <property type="entry name" value="UROD/MetE-like"/>
    <property type="match status" value="2"/>
</dbReference>
<feature type="region of interest" description="Disordered" evidence="13">
    <location>
        <begin position="311"/>
        <end position="330"/>
    </location>
</feature>
<evidence type="ECO:0000259" key="15">
    <source>
        <dbReference type="Pfam" id="PF08267"/>
    </source>
</evidence>
<feature type="compositionally biased region" description="Basic and acidic residues" evidence="13">
    <location>
        <begin position="321"/>
        <end position="330"/>
    </location>
</feature>
<evidence type="ECO:0000256" key="13">
    <source>
        <dbReference type="SAM" id="MobiDB-lite"/>
    </source>
</evidence>
<sequence>MTFTTLGVPRIGPRRELKRACEKYWKSGSAAEKRASHTDKGHGASSAPGHEAHEHASHLARTAWELTTTYTQNLASAGMTSVPTMGRSYYDAVLDMSAYLGVLPARFNAIPDHTAPNHEPAPSIRDRLPRDIDRRFATARGTSDHAPSAMTKWYDTNYHYIVPELTVDTKFDLAIDDFLADVTELRNTANVRPVLVGPFTYLTLADQASDDDLDGLWQPLIDAYTEFITRLGSTGVEWVQLDEPQLTCDVTDADTDRVRSAYTKLAEAAGKADVKLLVATYFGPGDHALAALSGTGVDGIAVDLIPSQQTATRSAASSSDATHDDASGDAAPHDDILASWIDAWTGNETLVVGVVNGRNIWRTDMEQVLRTLEKLAERGPVVASTSCSLLHVPYRLGRNADGTDKQEDSSEPGLPVDVRNRLAFGEEKIQELAILHRALASASTPDDEHYIATSNQALSEGLPTNDDVQRRLSSITDDDRHRVPFSDRTGPSLPALPTTTIGSFPQTSAIRRARKDKRDGTITQEEYTARMEDEVRSTIKAQEDLGLDVLVHGEPERNDMVQYFSEQLDGYCSTTNGWVQSYGSRCVRPPIVTGDVFRPSPLTTHWFGVAQDATDKPVKGMLTGPVTMLAWSFVREDQPMSVTADQVALALRDEIDDLIQAGARIIQVDEPAIRELLPLRRADHDAYTAWATQAFRLATSSAGPDIHIHTHMCYSQFNELIDTIIDLDADVTTIESARNGMKVLKALRDAGFSLGIGPGVWDIHSPRVPSVDEITTLIRDAIGAVGVKPLWINPDCGLKTRAWPETTRSLRNMVEATRSVREQLGR</sequence>
<evidence type="ECO:0000256" key="1">
    <source>
        <dbReference type="ARBA" id="ARBA00001947"/>
    </source>
</evidence>
<evidence type="ECO:0000256" key="8">
    <source>
        <dbReference type="ARBA" id="ARBA00022679"/>
    </source>
</evidence>
<proteinExistence type="inferred from homology"/>
<evidence type="ECO:0000256" key="5">
    <source>
        <dbReference type="ARBA" id="ARBA00012034"/>
    </source>
</evidence>
<evidence type="ECO:0000256" key="2">
    <source>
        <dbReference type="ARBA" id="ARBA00002777"/>
    </source>
</evidence>
<evidence type="ECO:0000256" key="6">
    <source>
        <dbReference type="ARBA" id="ARBA00022603"/>
    </source>
</evidence>
<gene>
    <name evidence="16" type="ORF">DI525_01750</name>
</gene>
<dbReference type="EC" id="2.1.1.14" evidence="5"/>
<evidence type="ECO:0000256" key="11">
    <source>
        <dbReference type="ARBA" id="ARBA00022833"/>
    </source>
</evidence>
<dbReference type="InterPro" id="IPR002629">
    <property type="entry name" value="Met_Synth_C/arc"/>
</dbReference>
<feature type="domain" description="Cobalamin-independent methionine synthase MetE C-terminal/archaeal" evidence="14">
    <location>
        <begin position="496"/>
        <end position="818"/>
    </location>
</feature>
<evidence type="ECO:0000313" key="17">
    <source>
        <dbReference type="Proteomes" id="UP000249432"/>
    </source>
</evidence>
<dbReference type="GO" id="GO:0008270">
    <property type="term" value="F:zinc ion binding"/>
    <property type="evidence" value="ECO:0007669"/>
    <property type="project" value="InterPro"/>
</dbReference>
<dbReference type="GO" id="GO:0009086">
    <property type="term" value="P:methionine biosynthetic process"/>
    <property type="evidence" value="ECO:0007669"/>
    <property type="project" value="UniProtKB-KW"/>
</dbReference>
<organism evidence="16 17">
    <name type="scientific">Corynebacterium kroppenstedtii</name>
    <dbReference type="NCBI Taxonomy" id="161879"/>
    <lineage>
        <taxon>Bacteria</taxon>
        <taxon>Bacillati</taxon>
        <taxon>Actinomycetota</taxon>
        <taxon>Actinomycetes</taxon>
        <taxon>Mycobacteriales</taxon>
        <taxon>Corynebacteriaceae</taxon>
        <taxon>Corynebacterium</taxon>
    </lineage>
</organism>
<accession>A0A2W5T385</accession>
<dbReference type="GO" id="GO:0003871">
    <property type="term" value="F:5-methyltetrahydropteroyltriglutamate-homocysteine S-methyltransferase activity"/>
    <property type="evidence" value="ECO:0007669"/>
    <property type="project" value="UniProtKB-EC"/>
</dbReference>
<feature type="domain" description="Cobalamin-independent methionine synthase MetE N-terminal" evidence="15">
    <location>
        <begin position="56"/>
        <end position="311"/>
    </location>
</feature>
<keyword evidence="12" id="KW-0486">Methionine biosynthesis</keyword>
<dbReference type="EMBL" id="QFRA01000002">
    <property type="protein sequence ID" value="PZR06516.1"/>
    <property type="molecule type" value="Genomic_DNA"/>
</dbReference>
<feature type="domain" description="Cobalamin-independent methionine synthase MetE N-terminal" evidence="15">
    <location>
        <begin position="339"/>
        <end position="377"/>
    </location>
</feature>
<dbReference type="CDD" id="cd03311">
    <property type="entry name" value="CIMS_C_terminal_like"/>
    <property type="match status" value="1"/>
</dbReference>
<dbReference type="AlphaFoldDB" id="A0A2W5T385"/>
<dbReference type="Pfam" id="PF08267">
    <property type="entry name" value="Meth_synt_1"/>
    <property type="match status" value="2"/>
</dbReference>
<keyword evidence="7" id="KW-0028">Amino-acid biosynthesis</keyword>
<dbReference type="InterPro" id="IPR038071">
    <property type="entry name" value="UROD/MetE-like_sf"/>
</dbReference>
<keyword evidence="6 16" id="KW-0489">Methyltransferase</keyword>
<dbReference type="PANTHER" id="PTHR30519">
    <property type="entry name" value="5-METHYLTETRAHYDROPTEROYLTRIGLUTAMATE--HOMOCYSTEINE METHYLTRANSFERASE"/>
    <property type="match status" value="1"/>
</dbReference>
<evidence type="ECO:0000256" key="10">
    <source>
        <dbReference type="ARBA" id="ARBA00022737"/>
    </source>
</evidence>
<evidence type="ECO:0000259" key="14">
    <source>
        <dbReference type="Pfam" id="PF01717"/>
    </source>
</evidence>
<dbReference type="RefSeq" id="WP_303734078.1">
    <property type="nucleotide sequence ID" value="NZ_CAKZHK010000007.1"/>
</dbReference>
<evidence type="ECO:0000313" key="16">
    <source>
        <dbReference type="EMBL" id="PZR06516.1"/>
    </source>
</evidence>
<name>A0A2W5T385_9CORY</name>
<comment type="similarity">
    <text evidence="4">Belongs to the vitamin-B12 independent methionine synthase family.</text>
</comment>
<feature type="region of interest" description="Disordered" evidence="13">
    <location>
        <begin position="28"/>
        <end position="57"/>
    </location>
</feature>
<keyword evidence="10" id="KW-0677">Repeat</keyword>
<dbReference type="GO" id="GO:0032259">
    <property type="term" value="P:methylation"/>
    <property type="evidence" value="ECO:0007669"/>
    <property type="project" value="UniProtKB-KW"/>
</dbReference>
<dbReference type="NCBIfam" id="NF003556">
    <property type="entry name" value="PRK05222.1"/>
    <property type="match status" value="1"/>
</dbReference>
<comment type="pathway">
    <text evidence="3">Amino-acid biosynthesis; L-methionine biosynthesis via de novo pathway; L-methionine from L-homocysteine (MetE route): step 1/1.</text>
</comment>
<dbReference type="UniPathway" id="UPA00051">
    <property type="reaction ID" value="UER00082"/>
</dbReference>
<comment type="function">
    <text evidence="2">Catalyzes the transfer of a methyl group from 5-methyltetrahydrofolate to homocysteine resulting in methionine formation.</text>
</comment>
<evidence type="ECO:0000256" key="7">
    <source>
        <dbReference type="ARBA" id="ARBA00022605"/>
    </source>
</evidence>
<feature type="region of interest" description="Disordered" evidence="13">
    <location>
        <begin position="479"/>
        <end position="502"/>
    </location>
</feature>
<evidence type="ECO:0000256" key="4">
    <source>
        <dbReference type="ARBA" id="ARBA00009553"/>
    </source>
</evidence>
<comment type="cofactor">
    <cofactor evidence="1">
        <name>Zn(2+)</name>
        <dbReference type="ChEBI" id="CHEBI:29105"/>
    </cofactor>
</comment>
<feature type="compositionally biased region" description="Basic and acidic residues" evidence="13">
    <location>
        <begin position="28"/>
        <end position="42"/>
    </location>
</feature>
<reference evidence="16 17" key="1">
    <citation type="submission" date="2017-08" db="EMBL/GenBank/DDBJ databases">
        <title>Infants hospitalized years apart are colonized by the same room-sourced microbial strains.</title>
        <authorList>
            <person name="Brooks B."/>
            <person name="Olm M.R."/>
            <person name="Firek B.A."/>
            <person name="Baker R."/>
            <person name="Thomas B.C."/>
            <person name="Morowitz M.J."/>
            <person name="Banfield J.F."/>
        </authorList>
    </citation>
    <scope>NUCLEOTIDE SEQUENCE [LARGE SCALE GENOMIC DNA]</scope>
    <source>
        <strain evidence="16">S2_003_000_R1_3</strain>
    </source>
</reference>
<protein>
    <recommendedName>
        <fullName evidence="5">5-methyltetrahydropteroyltriglutamate--homocysteine S-methyltransferase</fullName>
        <ecNumber evidence="5">2.1.1.14</ecNumber>
    </recommendedName>
</protein>
<keyword evidence="9" id="KW-0479">Metal-binding</keyword>
<dbReference type="InterPro" id="IPR013215">
    <property type="entry name" value="Cbl-indep_Met_Synth_N"/>
</dbReference>
<dbReference type="Proteomes" id="UP000249432">
    <property type="component" value="Unassembled WGS sequence"/>
</dbReference>
<evidence type="ECO:0000256" key="12">
    <source>
        <dbReference type="ARBA" id="ARBA00023167"/>
    </source>
</evidence>
<evidence type="ECO:0000256" key="9">
    <source>
        <dbReference type="ARBA" id="ARBA00022723"/>
    </source>
</evidence>
<dbReference type="Gene3D" id="3.20.20.210">
    <property type="match status" value="3"/>
</dbReference>
<keyword evidence="8 16" id="KW-0808">Transferase</keyword>
<feature type="compositionally biased region" description="Low complexity" evidence="13">
    <location>
        <begin position="311"/>
        <end position="320"/>
    </location>
</feature>
<keyword evidence="11" id="KW-0862">Zinc</keyword>
<evidence type="ECO:0000256" key="3">
    <source>
        <dbReference type="ARBA" id="ARBA00004681"/>
    </source>
</evidence>
<comment type="caution">
    <text evidence="16">The sequence shown here is derived from an EMBL/GenBank/DDBJ whole genome shotgun (WGS) entry which is preliminary data.</text>
</comment>
<dbReference type="Pfam" id="PF01717">
    <property type="entry name" value="Meth_synt_2"/>
    <property type="match status" value="1"/>
</dbReference>